<reference evidence="1" key="4">
    <citation type="submission" date="2023-08" db="EMBL/GenBank/DDBJ databases">
        <authorList>
            <person name="Guima S.E.S."/>
            <person name="Martins L.F."/>
            <person name="Silva A.M."/>
            <person name="Setubal J.C."/>
        </authorList>
    </citation>
    <scope>NUCLEOTIDE SEQUENCE</scope>
    <source>
        <strain evidence="1">ZC4RG45</strain>
    </source>
</reference>
<protein>
    <submittedName>
        <fullName evidence="1">Class I SAM-dependent methyltransferase</fullName>
        <ecNumber evidence="1">2.1.-.-</ecNumber>
    </submittedName>
    <submittedName>
        <fullName evidence="2">Methyltransferase domain-containing protein</fullName>
    </submittedName>
</protein>
<dbReference type="Proteomes" id="UP000249324">
    <property type="component" value="Unassembled WGS sequence"/>
</dbReference>
<evidence type="ECO:0000313" key="2">
    <source>
        <dbReference type="EMBL" id="PZM98582.1"/>
    </source>
</evidence>
<dbReference type="InterPro" id="IPR029063">
    <property type="entry name" value="SAM-dependent_MTases_sf"/>
</dbReference>
<evidence type="ECO:0000313" key="3">
    <source>
        <dbReference type="Proteomes" id="UP000249324"/>
    </source>
</evidence>
<dbReference type="GO" id="GO:0008168">
    <property type="term" value="F:methyltransferase activity"/>
    <property type="evidence" value="ECO:0007669"/>
    <property type="project" value="UniProtKB-KW"/>
</dbReference>
<dbReference type="AlphaFoldDB" id="A0A2W4JH58"/>
<comment type="caution">
    <text evidence="2">The sequence shown here is derived from an EMBL/GenBank/DDBJ whole genome shotgun (WGS) entry which is preliminary data.</text>
</comment>
<proteinExistence type="predicted"/>
<dbReference type="EMBL" id="QGUI02000068">
    <property type="protein sequence ID" value="MFO7192039.1"/>
    <property type="molecule type" value="Genomic_DNA"/>
</dbReference>
<dbReference type="SUPFAM" id="SSF53335">
    <property type="entry name" value="S-adenosyl-L-methionine-dependent methyltransferases"/>
    <property type="match status" value="1"/>
</dbReference>
<reference evidence="1" key="1">
    <citation type="submission" date="2018-05" db="EMBL/GenBank/DDBJ databases">
        <authorList>
            <person name="Moura L."/>
            <person name="Setubal J.C."/>
        </authorList>
    </citation>
    <scope>NUCLEOTIDE SEQUENCE</scope>
    <source>
        <strain evidence="1">ZC4RG45</strain>
    </source>
</reference>
<reference evidence="2" key="2">
    <citation type="submission" date="2018-05" db="EMBL/GenBank/DDBJ databases">
        <authorList>
            <person name="Lanie J.A."/>
            <person name="Ng W.-L."/>
            <person name="Kazmierczak K.M."/>
            <person name="Andrzejewski T.M."/>
            <person name="Davidsen T.M."/>
            <person name="Wayne K.J."/>
            <person name="Tettelin H."/>
            <person name="Glass J.I."/>
            <person name="Rusch D."/>
            <person name="Podicherti R."/>
            <person name="Tsui H.-C.T."/>
            <person name="Winkler M.E."/>
        </authorList>
    </citation>
    <scope>NUCLEOTIDE SEQUENCE</scope>
    <source>
        <strain evidence="2">ZC4RG45</strain>
    </source>
</reference>
<name>A0A2W4JH58_9PSEU</name>
<reference evidence="1 3" key="3">
    <citation type="journal article" date="2021" name="BMC Genomics">
        <title>Genome-resolved metagenome and metatranscriptome analyses of thermophilic composting reveal key bacterial players and their metabolic interactions.</title>
        <authorList>
            <person name="Braga L.P.P."/>
            <person name="Pereira R.V."/>
            <person name="Martins L.F."/>
            <person name="Moura L.M.S."/>
            <person name="Sanchez F.B."/>
            <person name="Patane J.S.L."/>
            <person name="da Silva A.M."/>
            <person name="Setubal J.C."/>
        </authorList>
    </citation>
    <scope>NUCLEOTIDE SEQUENCE [LARGE SCALE GENOMIC DNA]</scope>
    <source>
        <strain evidence="1">ZC4RG45</strain>
    </source>
</reference>
<dbReference type="Pfam" id="PF13489">
    <property type="entry name" value="Methyltransf_23"/>
    <property type="match status" value="1"/>
</dbReference>
<sequence length="247" mass="25045">MRLESASGVRGADVVHRVLDAELTAARQRGRGQPVVVDVGGGSGGWAVPLARAGCAVTVVEPNPNAVATLHRRAADEGVASRITVVAEDVEALPSAIAERSADLVLAHGLLEVVDDPAAALAAIAAVAADGGAVSVLVANRYAAVLSRAMAGRLTEARELLESADGVVPSAEPGGELLRRFDVGGLTRLIEAAGLRIEVLQGHGVVSDAVADAGDGELTAFEQAAAGRSPLREIAARLHVLARKHGA</sequence>
<keyword evidence="2" id="KW-0808">Transferase</keyword>
<organism evidence="2">
    <name type="scientific">Thermocrispum agreste</name>
    <dbReference type="NCBI Taxonomy" id="37925"/>
    <lineage>
        <taxon>Bacteria</taxon>
        <taxon>Bacillati</taxon>
        <taxon>Actinomycetota</taxon>
        <taxon>Actinomycetes</taxon>
        <taxon>Pseudonocardiales</taxon>
        <taxon>Pseudonocardiaceae</taxon>
        <taxon>Thermocrispum</taxon>
    </lineage>
</organism>
<dbReference type="EMBL" id="QGUI01000235">
    <property type="protein sequence ID" value="PZM98582.1"/>
    <property type="molecule type" value="Genomic_DNA"/>
</dbReference>
<keyword evidence="2" id="KW-0489">Methyltransferase</keyword>
<dbReference type="GO" id="GO:0032259">
    <property type="term" value="P:methylation"/>
    <property type="evidence" value="ECO:0007669"/>
    <property type="project" value="UniProtKB-KW"/>
</dbReference>
<dbReference type="STRING" id="1111738.GCA_000427905_02587"/>
<dbReference type="Gene3D" id="3.40.50.150">
    <property type="entry name" value="Vaccinia Virus protein VP39"/>
    <property type="match status" value="1"/>
</dbReference>
<gene>
    <name evidence="1" type="ORF">DIU77_007330</name>
    <name evidence="2" type="ORF">DIU77_07590</name>
</gene>
<accession>A0A2W4JH58</accession>
<evidence type="ECO:0000313" key="1">
    <source>
        <dbReference type="EMBL" id="MFO7192039.1"/>
    </source>
</evidence>
<dbReference type="EC" id="2.1.-.-" evidence="1"/>